<feature type="transmembrane region" description="Helical" evidence="1">
    <location>
        <begin position="30"/>
        <end position="48"/>
    </location>
</feature>
<sequence length="134" mass="15111">MAEKAAALCSHRPNKYIVSRRSLLDRNVDVRLYLILTGSSLLLLLLLANFQALRYELHVASNEDEFHAKFNDWICDSRGTDVCSKAGSYDKVLGMLGPTGNRTSRAETSARAWDYCRKNLLRSGESLTTWIRAT</sequence>
<reference evidence="2 3" key="1">
    <citation type="journal article" date="2006" name="Science">
        <title>Phytophthora genome sequences uncover evolutionary origins and mechanisms of pathogenesis.</title>
        <authorList>
            <person name="Tyler B.M."/>
            <person name="Tripathy S."/>
            <person name="Zhang X."/>
            <person name="Dehal P."/>
            <person name="Jiang R.H."/>
            <person name="Aerts A."/>
            <person name="Arredondo F.D."/>
            <person name="Baxter L."/>
            <person name="Bensasson D."/>
            <person name="Beynon J.L."/>
            <person name="Chapman J."/>
            <person name="Damasceno C.M."/>
            <person name="Dorrance A.E."/>
            <person name="Dou D."/>
            <person name="Dickerman A.W."/>
            <person name="Dubchak I.L."/>
            <person name="Garbelotto M."/>
            <person name="Gijzen M."/>
            <person name="Gordon S.G."/>
            <person name="Govers F."/>
            <person name="Grunwald N.J."/>
            <person name="Huang W."/>
            <person name="Ivors K.L."/>
            <person name="Jones R.W."/>
            <person name="Kamoun S."/>
            <person name="Krampis K."/>
            <person name="Lamour K.H."/>
            <person name="Lee M.K."/>
            <person name="McDonald W.H."/>
            <person name="Medina M."/>
            <person name="Meijer H.J."/>
            <person name="Nordberg E.K."/>
            <person name="Maclean D.J."/>
            <person name="Ospina-Giraldo M.D."/>
            <person name="Morris P.F."/>
            <person name="Phuntumart V."/>
            <person name="Putnam N.H."/>
            <person name="Rash S."/>
            <person name="Rose J.K."/>
            <person name="Sakihama Y."/>
            <person name="Salamov A.A."/>
            <person name="Savidor A."/>
            <person name="Scheuring C.F."/>
            <person name="Smith B.M."/>
            <person name="Sobral B.W."/>
            <person name="Terry A."/>
            <person name="Torto-Alalibo T.A."/>
            <person name="Win J."/>
            <person name="Xu Z."/>
            <person name="Zhang H."/>
            <person name="Grigoriev I.V."/>
            <person name="Rokhsar D.S."/>
            <person name="Boore J.L."/>
        </authorList>
    </citation>
    <scope>NUCLEOTIDE SEQUENCE [LARGE SCALE GENOMIC DNA]</scope>
    <source>
        <strain evidence="2 3">P6497</strain>
    </source>
</reference>
<keyword evidence="1" id="KW-1133">Transmembrane helix</keyword>
<organism evidence="2 3">
    <name type="scientific">Phytophthora sojae (strain P6497)</name>
    <name type="common">Soybean stem and root rot agent</name>
    <name type="synonym">Phytophthora megasperma f. sp. glycines</name>
    <dbReference type="NCBI Taxonomy" id="1094619"/>
    <lineage>
        <taxon>Eukaryota</taxon>
        <taxon>Sar</taxon>
        <taxon>Stramenopiles</taxon>
        <taxon>Oomycota</taxon>
        <taxon>Peronosporomycetes</taxon>
        <taxon>Peronosporales</taxon>
        <taxon>Peronosporaceae</taxon>
        <taxon>Phytophthora</taxon>
    </lineage>
</organism>
<evidence type="ECO:0000256" key="1">
    <source>
        <dbReference type="SAM" id="Phobius"/>
    </source>
</evidence>
<dbReference type="Proteomes" id="UP000002640">
    <property type="component" value="Unassembled WGS sequence"/>
</dbReference>
<protein>
    <submittedName>
        <fullName evidence="2">Uncharacterized protein</fullName>
    </submittedName>
</protein>
<proteinExistence type="predicted"/>
<accession>G4ZUN8</accession>
<name>G4ZUN8_PHYSP</name>
<keyword evidence="1" id="KW-0812">Transmembrane</keyword>
<keyword evidence="1" id="KW-0472">Membrane</keyword>
<dbReference type="KEGG" id="psoj:PHYSODRAFT_303055"/>
<dbReference type="InParanoid" id="G4ZUN8"/>
<dbReference type="GeneID" id="20642222"/>
<dbReference type="AlphaFoldDB" id="G4ZUN8"/>
<dbReference type="EMBL" id="JH159156">
    <property type="protein sequence ID" value="EGZ13512.1"/>
    <property type="molecule type" value="Genomic_DNA"/>
</dbReference>
<gene>
    <name evidence="2" type="ORF">PHYSODRAFT_303055</name>
</gene>
<keyword evidence="3" id="KW-1185">Reference proteome</keyword>
<evidence type="ECO:0000313" key="3">
    <source>
        <dbReference type="Proteomes" id="UP000002640"/>
    </source>
</evidence>
<dbReference type="RefSeq" id="XP_009530941.1">
    <property type="nucleotide sequence ID" value="XM_009532646.1"/>
</dbReference>
<evidence type="ECO:0000313" key="2">
    <source>
        <dbReference type="EMBL" id="EGZ13512.1"/>
    </source>
</evidence>